<evidence type="ECO:0000256" key="4">
    <source>
        <dbReference type="ARBA" id="ARBA00022741"/>
    </source>
</evidence>
<evidence type="ECO:0000313" key="12">
    <source>
        <dbReference type="Proteomes" id="UP000245699"/>
    </source>
</evidence>
<gene>
    <name evidence="11" type="ORF">BB559_005769</name>
</gene>
<dbReference type="Pfam" id="PF00005">
    <property type="entry name" value="ABC_tran"/>
    <property type="match status" value="1"/>
</dbReference>
<dbReference type="PANTHER" id="PTHR48041:SF91">
    <property type="entry name" value="ABC TRANSPORTER G FAMILY MEMBER 28"/>
    <property type="match status" value="1"/>
</dbReference>
<dbReference type="Proteomes" id="UP000245699">
    <property type="component" value="Unassembled WGS sequence"/>
</dbReference>
<feature type="transmembrane region" description="Helical" evidence="9">
    <location>
        <begin position="507"/>
        <end position="529"/>
    </location>
</feature>
<feature type="domain" description="ABC transporter" evidence="10">
    <location>
        <begin position="4"/>
        <end position="253"/>
    </location>
</feature>
<evidence type="ECO:0000256" key="5">
    <source>
        <dbReference type="ARBA" id="ARBA00022840"/>
    </source>
</evidence>
<dbReference type="Gene3D" id="3.40.50.300">
    <property type="entry name" value="P-loop containing nucleotide triphosphate hydrolases"/>
    <property type="match status" value="1"/>
</dbReference>
<feature type="compositionally biased region" description="Acidic residues" evidence="8">
    <location>
        <begin position="312"/>
        <end position="324"/>
    </location>
</feature>
<dbReference type="InterPro" id="IPR050352">
    <property type="entry name" value="ABCG_transporters"/>
</dbReference>
<feature type="region of interest" description="Disordered" evidence="8">
    <location>
        <begin position="303"/>
        <end position="325"/>
    </location>
</feature>
<dbReference type="PANTHER" id="PTHR48041">
    <property type="entry name" value="ABC TRANSPORTER G FAMILY MEMBER 28"/>
    <property type="match status" value="1"/>
</dbReference>
<keyword evidence="4" id="KW-0547">Nucleotide-binding</keyword>
<reference evidence="11 12" key="1">
    <citation type="journal article" date="2018" name="MBio">
        <title>Comparative Genomics Reveals the Core Gene Toolbox for the Fungus-Insect Symbiosis.</title>
        <authorList>
            <person name="Wang Y."/>
            <person name="Stata M."/>
            <person name="Wang W."/>
            <person name="Stajich J.E."/>
            <person name="White M.M."/>
            <person name="Moncalvo J.M."/>
        </authorList>
    </citation>
    <scope>NUCLEOTIDE SEQUENCE [LARGE SCALE GENOMIC DNA]</scope>
    <source>
        <strain evidence="11 12">AUS-77-4</strain>
    </source>
</reference>
<feature type="transmembrane region" description="Helical" evidence="9">
    <location>
        <begin position="470"/>
        <end position="495"/>
    </location>
</feature>
<name>A0A2T9Y6P2_9FUNG</name>
<dbReference type="STRING" id="61424.A0A2T9Y6P2"/>
<dbReference type="InterPro" id="IPR003593">
    <property type="entry name" value="AAA+_ATPase"/>
</dbReference>
<keyword evidence="2" id="KW-0813">Transport</keyword>
<evidence type="ECO:0000256" key="2">
    <source>
        <dbReference type="ARBA" id="ARBA00022448"/>
    </source>
</evidence>
<feature type="transmembrane region" description="Helical" evidence="9">
    <location>
        <begin position="536"/>
        <end position="556"/>
    </location>
</feature>
<keyword evidence="6 9" id="KW-1133">Transmembrane helix</keyword>
<dbReference type="AlphaFoldDB" id="A0A2T9Y6P2"/>
<dbReference type="Pfam" id="PF01061">
    <property type="entry name" value="ABC2_membrane"/>
    <property type="match status" value="1"/>
</dbReference>
<dbReference type="SMART" id="SM00382">
    <property type="entry name" value="AAA"/>
    <property type="match status" value="1"/>
</dbReference>
<dbReference type="InterPro" id="IPR027417">
    <property type="entry name" value="P-loop_NTPase"/>
</dbReference>
<organism evidence="11 12">
    <name type="scientific">Furculomyces boomerangus</name>
    <dbReference type="NCBI Taxonomy" id="61424"/>
    <lineage>
        <taxon>Eukaryota</taxon>
        <taxon>Fungi</taxon>
        <taxon>Fungi incertae sedis</taxon>
        <taxon>Zoopagomycota</taxon>
        <taxon>Kickxellomycotina</taxon>
        <taxon>Harpellomycetes</taxon>
        <taxon>Harpellales</taxon>
        <taxon>Harpellaceae</taxon>
        <taxon>Furculomyces</taxon>
    </lineage>
</organism>
<evidence type="ECO:0000256" key="1">
    <source>
        <dbReference type="ARBA" id="ARBA00004141"/>
    </source>
</evidence>
<dbReference type="SUPFAM" id="SSF52540">
    <property type="entry name" value="P-loop containing nucleoside triphosphate hydrolases"/>
    <property type="match status" value="1"/>
</dbReference>
<dbReference type="GO" id="GO:0140359">
    <property type="term" value="F:ABC-type transporter activity"/>
    <property type="evidence" value="ECO:0007669"/>
    <property type="project" value="InterPro"/>
</dbReference>
<comment type="subcellular location">
    <subcellularLocation>
        <location evidence="1">Membrane</location>
        <topology evidence="1">Multi-pass membrane protein</topology>
    </subcellularLocation>
</comment>
<feature type="transmembrane region" description="Helical" evidence="9">
    <location>
        <begin position="426"/>
        <end position="449"/>
    </location>
</feature>
<dbReference type="PROSITE" id="PS50893">
    <property type="entry name" value="ABC_TRANSPORTER_2"/>
    <property type="match status" value="1"/>
</dbReference>
<accession>A0A2T9Y6P2</accession>
<dbReference type="InterPro" id="IPR013525">
    <property type="entry name" value="ABC2_TM"/>
</dbReference>
<dbReference type="GO" id="GO:0016020">
    <property type="term" value="C:membrane"/>
    <property type="evidence" value="ECO:0007669"/>
    <property type="project" value="UniProtKB-SubCell"/>
</dbReference>
<evidence type="ECO:0000256" key="7">
    <source>
        <dbReference type="ARBA" id="ARBA00023136"/>
    </source>
</evidence>
<feature type="transmembrane region" description="Helical" evidence="9">
    <location>
        <begin position="393"/>
        <end position="414"/>
    </location>
</feature>
<keyword evidence="5" id="KW-0067">ATP-binding</keyword>
<evidence type="ECO:0000256" key="9">
    <source>
        <dbReference type="SAM" id="Phobius"/>
    </source>
</evidence>
<evidence type="ECO:0000259" key="10">
    <source>
        <dbReference type="PROSITE" id="PS50893"/>
    </source>
</evidence>
<proteinExistence type="predicted"/>
<evidence type="ECO:0000256" key="8">
    <source>
        <dbReference type="SAM" id="MobiDB-lite"/>
    </source>
</evidence>
<dbReference type="OrthoDB" id="66620at2759"/>
<protein>
    <recommendedName>
        <fullName evidence="10">ABC transporter domain-containing protein</fullName>
    </recommendedName>
</protein>
<dbReference type="EMBL" id="MBFT01000668">
    <property type="protein sequence ID" value="PVU88010.1"/>
    <property type="molecule type" value="Genomic_DNA"/>
</dbReference>
<dbReference type="InterPro" id="IPR003439">
    <property type="entry name" value="ABC_transporter-like_ATP-bd"/>
</dbReference>
<evidence type="ECO:0000256" key="6">
    <source>
        <dbReference type="ARBA" id="ARBA00022989"/>
    </source>
</evidence>
<keyword evidence="3 9" id="KW-0812">Transmembrane</keyword>
<sequence length="621" mass="70267">MNTLILKNISYGIKVKTKKKKVYKELFSNVSLEVKSGEMLAIIGTSGSGKTSLLNIIGGRVASGTISGQVLYNEKKRDPSSYIKQVAYVEQDDVLFPELTVRENMVYSAKLNLSNKKYNENEIMDIVDKYIESMRLGRVRKSLIGSAVKRGVSGGERKRTAVAAKLIKDPKIVLLDEPTTGLDSKTAESVINTIQKFTKSKNVITISTIHQPSATTFKLFDKVLVLAPGGVVYFGSVSKCLNYFSSLGFKCPEYENPTDYFIKLITANTDSEQQQKTDLERIKMLKEHWLQLSEDYIKEISQNRKESSSVNETEEQTVEEDESLCEQNHVSNVEDSHKPWFRKVFEAGKLYCGSIMSEDEENMVECGEPGNTWGKELHILTDRAWLRQRRDRSLIYSYLFISIAAMFGLGFTFFNPGENLEKIQNTTGLIFLITLYLLFLVALPLLLILDAEKKLMKRERSFKLYRVSTFLFALTFAILPILLLTNFIMLTGVYFLAKFQPVFTKYLIYMLIYMSTIICSFSFAVAAISVFPTFQLASVISPLILSVFGIFGGNLINPKNIPPALSWIRFISYFYYSYTAAIKNEFGGMKFNCSNITGQVCYTTGEQVIDAYGDDIMHILV</sequence>
<evidence type="ECO:0000313" key="11">
    <source>
        <dbReference type="EMBL" id="PVU88010.1"/>
    </source>
</evidence>
<comment type="caution">
    <text evidence="11">The sequence shown here is derived from an EMBL/GenBank/DDBJ whole genome shotgun (WGS) entry which is preliminary data.</text>
</comment>
<dbReference type="GO" id="GO:0005524">
    <property type="term" value="F:ATP binding"/>
    <property type="evidence" value="ECO:0007669"/>
    <property type="project" value="UniProtKB-KW"/>
</dbReference>
<dbReference type="GO" id="GO:0016887">
    <property type="term" value="F:ATP hydrolysis activity"/>
    <property type="evidence" value="ECO:0007669"/>
    <property type="project" value="InterPro"/>
</dbReference>
<evidence type="ECO:0000256" key="3">
    <source>
        <dbReference type="ARBA" id="ARBA00022692"/>
    </source>
</evidence>
<keyword evidence="12" id="KW-1185">Reference proteome</keyword>
<keyword evidence="7 9" id="KW-0472">Membrane</keyword>